<dbReference type="Pfam" id="PF00732">
    <property type="entry name" value="GMC_oxred_N"/>
    <property type="match status" value="1"/>
</dbReference>
<reference evidence="18 19" key="1">
    <citation type="submission" date="2016-07" db="EMBL/GenBank/DDBJ databases">
        <title>Draft genome of Streptomyces diastatochromogenes.</title>
        <authorList>
            <person name="Podduturi R."/>
            <person name="Lukassen M.B."/>
            <person name="Clausen N."/>
            <person name="Nielsen J.L."/>
            <person name="Jorgensen N.O."/>
        </authorList>
    </citation>
    <scope>NUCLEOTIDE SEQUENCE [LARGE SCALE GENOMIC DNA]</scope>
    <source>
        <strain evidence="18 19">DSM 40608</strain>
    </source>
</reference>
<dbReference type="Proteomes" id="UP000215483">
    <property type="component" value="Unassembled WGS sequence"/>
</dbReference>
<dbReference type="SUPFAM" id="SSF51905">
    <property type="entry name" value="FAD/NAD(P)-binding domain"/>
    <property type="match status" value="1"/>
</dbReference>
<keyword evidence="7" id="KW-0443">Lipid metabolism</keyword>
<comment type="cofactor">
    <cofactor evidence="1">
        <name>FAD</name>
        <dbReference type="ChEBI" id="CHEBI:57692"/>
    </cofactor>
</comment>
<dbReference type="RefSeq" id="WP_094219398.1">
    <property type="nucleotide sequence ID" value="NZ_MCGQ01000023.1"/>
</dbReference>
<evidence type="ECO:0000313" key="18">
    <source>
        <dbReference type="EMBL" id="OXY92455.1"/>
    </source>
</evidence>
<dbReference type="AlphaFoldDB" id="A0A233S9U7"/>
<dbReference type="EC" id="1.1.3.6" evidence="13"/>
<evidence type="ECO:0000259" key="16">
    <source>
        <dbReference type="Pfam" id="PF00732"/>
    </source>
</evidence>
<name>A0A233S9U7_STRDA</name>
<comment type="caution">
    <text evidence="18">The sequence shown here is derived from an EMBL/GenBank/DDBJ whole genome shotgun (WGS) entry which is preliminary data.</text>
</comment>
<keyword evidence="4" id="KW-0285">Flavoprotein</keyword>
<dbReference type="GO" id="GO:0016995">
    <property type="term" value="F:cholesterol oxidase activity"/>
    <property type="evidence" value="ECO:0007669"/>
    <property type="project" value="UniProtKB-EC"/>
</dbReference>
<dbReference type="EC" id="5.3.3.1" evidence="11"/>
<keyword evidence="10" id="KW-0413">Isomerase</keyword>
<dbReference type="Gene3D" id="3.50.50.60">
    <property type="entry name" value="FAD/NAD(P)-binding domain"/>
    <property type="match status" value="3"/>
</dbReference>
<dbReference type="InterPro" id="IPR007867">
    <property type="entry name" value="GMC_OxRtase_C"/>
</dbReference>
<keyword evidence="9" id="KW-0753">Steroid metabolism</keyword>
<feature type="domain" description="Glucose-methanol-choline oxidoreductase N-terminal" evidence="16">
    <location>
        <begin position="201"/>
        <end position="293"/>
    </location>
</feature>
<dbReference type="GO" id="GO:0008203">
    <property type="term" value="P:cholesterol metabolic process"/>
    <property type="evidence" value="ECO:0007669"/>
    <property type="project" value="UniProtKB-KW"/>
</dbReference>
<dbReference type="PANTHER" id="PTHR47470:SF1">
    <property type="entry name" value="FAD-DEPENDENT OXIDOREDUCTASE 2 FAD BINDING DOMAIN-CONTAINING PROTEIN"/>
    <property type="match status" value="1"/>
</dbReference>
<dbReference type="EMBL" id="MCGQ01000023">
    <property type="protein sequence ID" value="OXY92455.1"/>
    <property type="molecule type" value="Genomic_DNA"/>
</dbReference>
<evidence type="ECO:0000256" key="10">
    <source>
        <dbReference type="ARBA" id="ARBA00023235"/>
    </source>
</evidence>
<dbReference type="InterPro" id="IPR052542">
    <property type="entry name" value="Cholesterol_Oxidase"/>
</dbReference>
<dbReference type="Pfam" id="PF13450">
    <property type="entry name" value="NAD_binding_8"/>
    <property type="match status" value="1"/>
</dbReference>
<evidence type="ECO:0000256" key="14">
    <source>
        <dbReference type="ARBA" id="ARBA00049744"/>
    </source>
</evidence>
<evidence type="ECO:0000259" key="17">
    <source>
        <dbReference type="Pfam" id="PF05199"/>
    </source>
</evidence>
<evidence type="ECO:0000256" key="2">
    <source>
        <dbReference type="ARBA" id="ARBA00010790"/>
    </source>
</evidence>
<evidence type="ECO:0000256" key="7">
    <source>
        <dbReference type="ARBA" id="ARBA00023098"/>
    </source>
</evidence>
<evidence type="ECO:0000256" key="4">
    <source>
        <dbReference type="ARBA" id="ARBA00022630"/>
    </source>
</evidence>
<evidence type="ECO:0000256" key="11">
    <source>
        <dbReference type="ARBA" id="ARBA00038856"/>
    </source>
</evidence>
<evidence type="ECO:0000256" key="3">
    <source>
        <dbReference type="ARBA" id="ARBA00022548"/>
    </source>
</evidence>
<keyword evidence="6" id="KW-0560">Oxidoreductase</keyword>
<evidence type="ECO:0000256" key="5">
    <source>
        <dbReference type="ARBA" id="ARBA00022827"/>
    </source>
</evidence>
<evidence type="ECO:0000256" key="8">
    <source>
        <dbReference type="ARBA" id="ARBA00023166"/>
    </source>
</evidence>
<evidence type="ECO:0000256" key="9">
    <source>
        <dbReference type="ARBA" id="ARBA00023221"/>
    </source>
</evidence>
<dbReference type="Pfam" id="PF05199">
    <property type="entry name" value="GMC_oxred_C"/>
    <property type="match status" value="1"/>
</dbReference>
<keyword evidence="3" id="KW-0153">Cholesterol metabolism</keyword>
<comment type="pathway">
    <text evidence="12">Steroid metabolism; cholesterol degradation.</text>
</comment>
<feature type="domain" description="Glucose-methanol-choline oxidoreductase C-terminal" evidence="17">
    <location>
        <begin position="490"/>
        <end position="544"/>
    </location>
</feature>
<dbReference type="GO" id="GO:0004769">
    <property type="term" value="F:steroid Delta-isomerase activity"/>
    <property type="evidence" value="ECO:0007669"/>
    <property type="project" value="UniProtKB-EC"/>
</dbReference>
<evidence type="ECO:0000256" key="6">
    <source>
        <dbReference type="ARBA" id="ARBA00023002"/>
    </source>
</evidence>
<dbReference type="InterPro" id="IPR036188">
    <property type="entry name" value="FAD/NAD-bd_sf"/>
</dbReference>
<keyword evidence="5" id="KW-0274">FAD</keyword>
<organism evidence="18 19">
    <name type="scientific">Streptomyces diastatochromogenes</name>
    <dbReference type="NCBI Taxonomy" id="42236"/>
    <lineage>
        <taxon>Bacteria</taxon>
        <taxon>Bacillati</taxon>
        <taxon>Actinomycetota</taxon>
        <taxon>Actinomycetes</taxon>
        <taxon>Kitasatosporales</taxon>
        <taxon>Streptomycetaceae</taxon>
        <taxon>Streptomyces</taxon>
    </lineage>
</organism>
<dbReference type="InterPro" id="IPR000172">
    <property type="entry name" value="GMC_OxRdtase_N"/>
</dbReference>
<evidence type="ECO:0000256" key="1">
    <source>
        <dbReference type="ARBA" id="ARBA00001974"/>
    </source>
</evidence>
<comment type="similarity">
    <text evidence="2">Belongs to the GMC oxidoreductase family.</text>
</comment>
<dbReference type="OrthoDB" id="517968at2"/>
<sequence>MDFFDAVVIGSGFGGSVTASRLAEAGMRVCVLERGKAYPPGEFPRGPHATAANFWAPDHGLYGMFDVWSFSDLDAVVCSGLGGGSLIYANVLLRKPRSWFPQDDSCAANGEYWPISYDELVPHYERVETAMGVQIYPTEHEPYRSTPKTAAMREAAHALGLEWQRPPLAVTFGNPGEKPVPGVPIVDGEKNVHEVPRYTCRLVGECDIGCNFGSKNTLDLTYLSTAEQQGAELRTGCEVRSFERTVDGFTISYLARKLDRPEGARGSPERHVVGAHRLILAAGALGTPYLLLRNRSAFPGISPTLGTHFSGNGDFLGFVFKARDGHGGSGAPRLMDPSFGPVITSAMRMPDLLDGGTGRGFFIEDAGYPDFLNWLVEENVLTMSNRVLRFLLHRGWSHLTRSPQSGVGRELSGALSKGMLTATSLPLLGMGRDVPNGKMRLRDGYLDLHWDTAASAAYFDRMNRTMRELSGTLGGRYAPDPLSYLNRLITVHPLGGAPMGRNREEGVVNSYGEVYGCEGLSIADGSIMPGPVGSNPSLTIAALADRAADHIIDDS</sequence>
<keyword evidence="19" id="KW-1185">Reference proteome</keyword>
<accession>A0A233S9U7</accession>
<dbReference type="PANTHER" id="PTHR47470">
    <property type="entry name" value="CHOLESTEROL OXIDASE"/>
    <property type="match status" value="1"/>
</dbReference>
<evidence type="ECO:0000256" key="13">
    <source>
        <dbReference type="ARBA" id="ARBA00049723"/>
    </source>
</evidence>
<protein>
    <recommendedName>
        <fullName evidence="14">Cholesterol oxidase</fullName>
        <ecNumber evidence="13">1.1.3.6</ecNumber>
        <ecNumber evidence="11">5.3.3.1</ecNumber>
    </recommendedName>
    <alternativeName>
        <fullName evidence="15">Cholesterol isomerase</fullName>
    </alternativeName>
</protein>
<evidence type="ECO:0000256" key="15">
    <source>
        <dbReference type="ARBA" id="ARBA00049778"/>
    </source>
</evidence>
<gene>
    <name evidence="18" type="ORF">BEK98_27205</name>
</gene>
<evidence type="ECO:0000256" key="12">
    <source>
        <dbReference type="ARBA" id="ARBA00049645"/>
    </source>
</evidence>
<keyword evidence="8" id="KW-1207">Sterol metabolism</keyword>
<proteinExistence type="inferred from homology"/>
<dbReference type="GO" id="GO:0050660">
    <property type="term" value="F:flavin adenine dinucleotide binding"/>
    <property type="evidence" value="ECO:0007669"/>
    <property type="project" value="InterPro"/>
</dbReference>
<evidence type="ECO:0000313" key="19">
    <source>
        <dbReference type="Proteomes" id="UP000215483"/>
    </source>
</evidence>